<keyword evidence="9" id="KW-1185">Reference proteome</keyword>
<feature type="compositionally biased region" description="Polar residues" evidence="6">
    <location>
        <begin position="411"/>
        <end position="437"/>
    </location>
</feature>
<dbReference type="InterPro" id="IPR034221">
    <property type="entry name" value="RBM34_RRM2"/>
</dbReference>
<dbReference type="Gramene" id="PRQ18813">
    <property type="protein sequence ID" value="PRQ18813"/>
    <property type="gene ID" value="RchiOBHm_Chr7g0210251"/>
</dbReference>
<feature type="domain" description="RRM" evidence="7">
    <location>
        <begin position="328"/>
        <end position="409"/>
    </location>
</feature>
<dbReference type="PANTHER" id="PTHR23236:SF25">
    <property type="entry name" value="RNA-BINDING PROTEIN 34"/>
    <property type="match status" value="1"/>
</dbReference>
<comment type="caution">
    <text evidence="8">The sequence shown here is derived from an EMBL/GenBank/DDBJ whole genome shotgun (WGS) entry which is preliminary data.</text>
</comment>
<dbReference type="PANTHER" id="PTHR23236">
    <property type="entry name" value="EUKARYOTIC TRANSLATION INITIATION FACTOR 4B/4H"/>
    <property type="match status" value="1"/>
</dbReference>
<keyword evidence="4" id="KW-0539">Nucleus</keyword>
<comment type="similarity">
    <text evidence="2">Belongs to the RRM RBM34 family.</text>
</comment>
<evidence type="ECO:0000313" key="9">
    <source>
        <dbReference type="Proteomes" id="UP000238479"/>
    </source>
</evidence>
<feature type="domain" description="RRM" evidence="7">
    <location>
        <begin position="217"/>
        <end position="311"/>
    </location>
</feature>
<dbReference type="InterPro" id="IPR012677">
    <property type="entry name" value="Nucleotide-bd_a/b_plait_sf"/>
</dbReference>
<evidence type="ECO:0000256" key="1">
    <source>
        <dbReference type="ARBA" id="ARBA00004604"/>
    </source>
</evidence>
<feature type="compositionally biased region" description="Basic and acidic residues" evidence="6">
    <location>
        <begin position="400"/>
        <end position="409"/>
    </location>
</feature>
<dbReference type="Proteomes" id="UP000238479">
    <property type="component" value="Chromosome 7"/>
</dbReference>
<accession>A0A2P6PA72</accession>
<dbReference type="InterPro" id="IPR000504">
    <property type="entry name" value="RRM_dom"/>
</dbReference>
<evidence type="ECO:0000256" key="5">
    <source>
        <dbReference type="PROSITE-ProRule" id="PRU00176"/>
    </source>
</evidence>
<evidence type="ECO:0000259" key="7">
    <source>
        <dbReference type="PROSITE" id="PS50102"/>
    </source>
</evidence>
<feature type="compositionally biased region" description="Basic and acidic residues" evidence="6">
    <location>
        <begin position="517"/>
        <end position="532"/>
    </location>
</feature>
<dbReference type="CDD" id="cd12394">
    <property type="entry name" value="RRM1_RBM34"/>
    <property type="match status" value="1"/>
</dbReference>
<feature type="compositionally biased region" description="Basic and acidic residues" evidence="6">
    <location>
        <begin position="70"/>
        <end position="82"/>
    </location>
</feature>
<dbReference type="Gene3D" id="3.30.70.330">
    <property type="match status" value="2"/>
</dbReference>
<comment type="subcellular location">
    <subcellularLocation>
        <location evidence="1">Nucleus</location>
        <location evidence="1">Nucleolus</location>
    </subcellularLocation>
</comment>
<evidence type="ECO:0000256" key="2">
    <source>
        <dbReference type="ARBA" id="ARBA00007077"/>
    </source>
</evidence>
<feature type="region of interest" description="Disordered" evidence="6">
    <location>
        <begin position="1"/>
        <end position="130"/>
    </location>
</feature>
<dbReference type="STRING" id="74649.A0A2P6PA72"/>
<dbReference type="CDD" id="cd12395">
    <property type="entry name" value="RRM2_RBM34"/>
    <property type="match status" value="1"/>
</dbReference>
<dbReference type="OMA" id="NAYAVYT"/>
<evidence type="ECO:0000256" key="6">
    <source>
        <dbReference type="SAM" id="MobiDB-lite"/>
    </source>
</evidence>
<dbReference type="OrthoDB" id="442677at2759"/>
<organism evidence="8 9">
    <name type="scientific">Rosa chinensis</name>
    <name type="common">China rose</name>
    <dbReference type="NCBI Taxonomy" id="74649"/>
    <lineage>
        <taxon>Eukaryota</taxon>
        <taxon>Viridiplantae</taxon>
        <taxon>Streptophyta</taxon>
        <taxon>Embryophyta</taxon>
        <taxon>Tracheophyta</taxon>
        <taxon>Spermatophyta</taxon>
        <taxon>Magnoliopsida</taxon>
        <taxon>eudicotyledons</taxon>
        <taxon>Gunneridae</taxon>
        <taxon>Pentapetalae</taxon>
        <taxon>rosids</taxon>
        <taxon>fabids</taxon>
        <taxon>Rosales</taxon>
        <taxon>Rosaceae</taxon>
        <taxon>Rosoideae</taxon>
        <taxon>Rosoideae incertae sedis</taxon>
        <taxon>Rosa</taxon>
    </lineage>
</organism>
<dbReference type="GO" id="GO:0003723">
    <property type="term" value="F:RNA binding"/>
    <property type="evidence" value="ECO:0007669"/>
    <property type="project" value="UniProtKB-UniRule"/>
</dbReference>
<reference evidence="8 9" key="1">
    <citation type="journal article" date="2018" name="Nat. Genet.">
        <title>The Rosa genome provides new insights in the design of modern roses.</title>
        <authorList>
            <person name="Bendahmane M."/>
        </authorList>
    </citation>
    <scope>NUCLEOTIDE SEQUENCE [LARGE SCALE GENOMIC DNA]</scope>
    <source>
        <strain evidence="9">cv. Old Blush</strain>
    </source>
</reference>
<dbReference type="EMBL" id="PDCK01000045">
    <property type="protein sequence ID" value="PRQ18813.1"/>
    <property type="molecule type" value="Genomic_DNA"/>
</dbReference>
<evidence type="ECO:0000313" key="8">
    <source>
        <dbReference type="EMBL" id="PRQ18813.1"/>
    </source>
</evidence>
<proteinExistence type="inferred from homology"/>
<feature type="compositionally biased region" description="Basic and acidic residues" evidence="6">
    <location>
        <begin position="488"/>
        <end position="497"/>
    </location>
</feature>
<feature type="region of interest" description="Disordered" evidence="6">
    <location>
        <begin position="400"/>
        <end position="541"/>
    </location>
</feature>
<dbReference type="InterPro" id="IPR035979">
    <property type="entry name" value="RBD_domain_sf"/>
</dbReference>
<gene>
    <name evidence="8" type="ORF">RchiOBHm_Chr7g0210251</name>
</gene>
<keyword evidence="3 5" id="KW-0694">RNA-binding</keyword>
<protein>
    <submittedName>
        <fullName evidence="8">Putative nucleotide-binding alpha-beta plait domain, RBM34, RNA recognition motif 1</fullName>
    </submittedName>
</protein>
<evidence type="ECO:0000256" key="3">
    <source>
        <dbReference type="ARBA" id="ARBA00022884"/>
    </source>
</evidence>
<dbReference type="SMART" id="SM00360">
    <property type="entry name" value="RRM"/>
    <property type="match status" value="2"/>
</dbReference>
<dbReference type="AlphaFoldDB" id="A0A2P6PA72"/>
<sequence length="541" mass="59750">MGRKKPKDPESDAVSGQPDIFKTLFGDAATQDAAPAIFSDDNPFRRKNQEPGLGFAAAPSLETFGNVDHGGSEDKDAGSGEVRKKRKKKAMDSAAEEEEASEEAALETKKSKKEKPNLENPNLGSESKENDVVSNLVLGLGSNTENDPNFGLSVVKKKRKRDELEREYEAKKYGVTENQEDGDLGKKVVGEKRKTVDNPADMLVSEEGFDDESKLLRTIFVGNLPVKVKKKVLIREFGKFGEVESVRIRSVPIEDTKAPRKVAVLTKKLHKKADSVNAYIVFKSEESAQASLSHNMAVVEEHHIRVDRACPPRKKLKGENTSVYDHTRTVFVGNLPFEVKDEEVYQLFCGTNNQDSGVEAIRIIRDSNVGLGKGIAYVLFKTKEAANAVVRKRKLKLRNRELRLSHAKPESAQSKSKNQDSTPSKRSNPSPASNTKSPAKRPAVGSRTPEFKGNSKATMSYQGVRAGKNGVQKYPKAKFESRPQSGVKPKERTEKRPSVAARKAKAAFQGGAASKEAGVKRKMDSRTPESSHQKKKFKKFR</sequence>
<feature type="compositionally biased region" description="Basic and acidic residues" evidence="6">
    <location>
        <begin position="106"/>
        <end position="117"/>
    </location>
</feature>
<evidence type="ECO:0000256" key="4">
    <source>
        <dbReference type="ARBA" id="ARBA00023242"/>
    </source>
</evidence>
<feature type="compositionally biased region" description="Acidic residues" evidence="6">
    <location>
        <begin position="94"/>
        <end position="105"/>
    </location>
</feature>
<dbReference type="GO" id="GO:0005730">
    <property type="term" value="C:nucleolus"/>
    <property type="evidence" value="ECO:0007669"/>
    <property type="project" value="UniProtKB-SubCell"/>
</dbReference>
<name>A0A2P6PA72_ROSCH</name>
<dbReference type="SUPFAM" id="SSF54928">
    <property type="entry name" value="RNA-binding domain, RBD"/>
    <property type="match status" value="2"/>
</dbReference>
<dbReference type="Pfam" id="PF00076">
    <property type="entry name" value="RRM_1"/>
    <property type="match status" value="2"/>
</dbReference>
<dbReference type="PROSITE" id="PS50102">
    <property type="entry name" value="RRM"/>
    <property type="match status" value="2"/>
</dbReference>